<evidence type="ECO:0000256" key="1">
    <source>
        <dbReference type="SAM" id="MobiDB-lite"/>
    </source>
</evidence>
<feature type="region of interest" description="Disordered" evidence="1">
    <location>
        <begin position="1"/>
        <end position="20"/>
    </location>
</feature>
<reference evidence="2 3" key="1">
    <citation type="journal article" date="2019" name="Nat. Ecol. Evol.">
        <title>Megaphylogeny resolves global patterns of mushroom evolution.</title>
        <authorList>
            <person name="Varga T."/>
            <person name="Krizsan K."/>
            <person name="Foldi C."/>
            <person name="Dima B."/>
            <person name="Sanchez-Garcia M."/>
            <person name="Sanchez-Ramirez S."/>
            <person name="Szollosi G.J."/>
            <person name="Szarkandi J.G."/>
            <person name="Papp V."/>
            <person name="Albert L."/>
            <person name="Andreopoulos W."/>
            <person name="Angelini C."/>
            <person name="Antonin V."/>
            <person name="Barry K.W."/>
            <person name="Bougher N.L."/>
            <person name="Buchanan P."/>
            <person name="Buyck B."/>
            <person name="Bense V."/>
            <person name="Catcheside P."/>
            <person name="Chovatia M."/>
            <person name="Cooper J."/>
            <person name="Damon W."/>
            <person name="Desjardin D."/>
            <person name="Finy P."/>
            <person name="Geml J."/>
            <person name="Haridas S."/>
            <person name="Hughes K."/>
            <person name="Justo A."/>
            <person name="Karasinski D."/>
            <person name="Kautmanova I."/>
            <person name="Kiss B."/>
            <person name="Kocsube S."/>
            <person name="Kotiranta H."/>
            <person name="LaButti K.M."/>
            <person name="Lechner B.E."/>
            <person name="Liimatainen K."/>
            <person name="Lipzen A."/>
            <person name="Lukacs Z."/>
            <person name="Mihaltcheva S."/>
            <person name="Morgado L.N."/>
            <person name="Niskanen T."/>
            <person name="Noordeloos M.E."/>
            <person name="Ohm R.A."/>
            <person name="Ortiz-Santana B."/>
            <person name="Ovrebo C."/>
            <person name="Racz N."/>
            <person name="Riley R."/>
            <person name="Savchenko A."/>
            <person name="Shiryaev A."/>
            <person name="Soop K."/>
            <person name="Spirin V."/>
            <person name="Szebenyi C."/>
            <person name="Tomsovsky M."/>
            <person name="Tulloss R.E."/>
            <person name="Uehling J."/>
            <person name="Grigoriev I.V."/>
            <person name="Vagvolgyi C."/>
            <person name="Papp T."/>
            <person name="Martin F.M."/>
            <person name="Miettinen O."/>
            <person name="Hibbett D.S."/>
            <person name="Nagy L.G."/>
        </authorList>
    </citation>
    <scope>NUCLEOTIDE SEQUENCE [LARGE SCALE GENOMIC DNA]</scope>
    <source>
        <strain evidence="2 3">OMC1185</strain>
    </source>
</reference>
<dbReference type="EMBL" id="ML213534">
    <property type="protein sequence ID" value="TFK46009.1"/>
    <property type="molecule type" value="Genomic_DNA"/>
</dbReference>
<accession>A0A5C3MKS5</accession>
<evidence type="ECO:0000313" key="3">
    <source>
        <dbReference type="Proteomes" id="UP000305948"/>
    </source>
</evidence>
<protein>
    <recommendedName>
        <fullName evidence="4">F-box domain-containing protein</fullName>
    </recommendedName>
</protein>
<name>A0A5C3MKS5_9AGAM</name>
<sequence length="386" mass="43172">MDTPGSSALTDRPHAGKSASERLPMETLSQIFISCLKSPFSTPSRAEAPLLLTEVCTCWRLCALNTTALWCSLAIVQDAYEAKKNLLHRIRVMSTWFARARERPLALSLYVWQTLDLQWQLCVPALLDILPRCRILEIGVHYTWLFPLAGETLPALEDLCASCSGCNGKIFTLEPPLQTPSLRNLNVTVRDRAECVLSSLAFPVRQLRELYWDDIQMVGPPPAHILRECDFLELLVNKSSVGYETLMANSLITMISSFHCSLTHLDISCCMEEAFVALVYEPDVDGTHDLLPRLTSMKILCQGLSSDELLRAPVHVERMRIRSRIPAGDLGVPSLRELNIEIQVERRDHYIAWLSDGLGSVRRNGGGPHEYAGRTVLNFGGSEDEP</sequence>
<dbReference type="OrthoDB" id="2269034at2759"/>
<evidence type="ECO:0008006" key="4">
    <source>
        <dbReference type="Google" id="ProtNLM"/>
    </source>
</evidence>
<feature type="compositionally biased region" description="Basic and acidic residues" evidence="1">
    <location>
        <begin position="11"/>
        <end position="20"/>
    </location>
</feature>
<gene>
    <name evidence="2" type="ORF">OE88DRAFT_1729365</name>
</gene>
<keyword evidence="3" id="KW-1185">Reference proteome</keyword>
<dbReference type="AlphaFoldDB" id="A0A5C3MKS5"/>
<organism evidence="2 3">
    <name type="scientific">Heliocybe sulcata</name>
    <dbReference type="NCBI Taxonomy" id="5364"/>
    <lineage>
        <taxon>Eukaryota</taxon>
        <taxon>Fungi</taxon>
        <taxon>Dikarya</taxon>
        <taxon>Basidiomycota</taxon>
        <taxon>Agaricomycotina</taxon>
        <taxon>Agaricomycetes</taxon>
        <taxon>Gloeophyllales</taxon>
        <taxon>Gloeophyllaceae</taxon>
        <taxon>Heliocybe</taxon>
    </lineage>
</organism>
<evidence type="ECO:0000313" key="2">
    <source>
        <dbReference type="EMBL" id="TFK46009.1"/>
    </source>
</evidence>
<proteinExistence type="predicted"/>
<dbReference type="Proteomes" id="UP000305948">
    <property type="component" value="Unassembled WGS sequence"/>
</dbReference>